<keyword evidence="2" id="KW-0805">Transcription regulation</keyword>
<dbReference type="SUPFAM" id="SSF88946">
    <property type="entry name" value="Sigma2 domain of RNA polymerase sigma factors"/>
    <property type="match status" value="1"/>
</dbReference>
<comment type="similarity">
    <text evidence="1">Belongs to the sigma-70 factor family. ECF subfamily.</text>
</comment>
<dbReference type="RefSeq" id="WP_378258579.1">
    <property type="nucleotide sequence ID" value="NZ_JBHSJV010000001.1"/>
</dbReference>
<evidence type="ECO:0000256" key="2">
    <source>
        <dbReference type="ARBA" id="ARBA00023015"/>
    </source>
</evidence>
<sequence>MEKDQVIITGIINGNEKILTRFYDENIRYIQGYVLRNHGKPEDVEDVFQDALMVLYQKLNSGIFELTGSIRTYFYGICKNIWRNQLRRKPIFTDGKHMLEETTYDSLLADIENQEREQFYKKYFQQLSTDNKQLLYLFFEGKSMKEIAQITGYSEIYTRKKKFLAKKKLLEMMEQDPLYNELRAVS</sequence>
<keyword evidence="3" id="KW-0731">Sigma factor</keyword>
<dbReference type="SUPFAM" id="SSF88659">
    <property type="entry name" value="Sigma3 and sigma4 domains of RNA polymerase sigma factors"/>
    <property type="match status" value="1"/>
</dbReference>
<evidence type="ECO:0000313" key="8">
    <source>
        <dbReference type="Proteomes" id="UP001597459"/>
    </source>
</evidence>
<evidence type="ECO:0000313" key="7">
    <source>
        <dbReference type="EMBL" id="MFD2591910.1"/>
    </source>
</evidence>
<comment type="caution">
    <text evidence="7">The sequence shown here is derived from an EMBL/GenBank/DDBJ whole genome shotgun (WGS) entry which is preliminary data.</text>
</comment>
<evidence type="ECO:0000256" key="4">
    <source>
        <dbReference type="ARBA" id="ARBA00023125"/>
    </source>
</evidence>
<dbReference type="PANTHER" id="PTHR43133">
    <property type="entry name" value="RNA POLYMERASE ECF-TYPE SIGMA FACTO"/>
    <property type="match status" value="1"/>
</dbReference>
<dbReference type="InterPro" id="IPR013325">
    <property type="entry name" value="RNA_pol_sigma_r2"/>
</dbReference>
<evidence type="ECO:0000259" key="6">
    <source>
        <dbReference type="Pfam" id="PF04542"/>
    </source>
</evidence>
<keyword evidence="4" id="KW-0238">DNA-binding</keyword>
<evidence type="ECO:0000256" key="5">
    <source>
        <dbReference type="ARBA" id="ARBA00023163"/>
    </source>
</evidence>
<protein>
    <submittedName>
        <fullName evidence="7">RNA polymerase sigma factor</fullName>
    </submittedName>
</protein>
<dbReference type="InterPro" id="IPR036388">
    <property type="entry name" value="WH-like_DNA-bd_sf"/>
</dbReference>
<dbReference type="InterPro" id="IPR013324">
    <property type="entry name" value="RNA_pol_sigma_r3/r4-like"/>
</dbReference>
<name>A0ABW5N8X0_9FLAO</name>
<proteinExistence type="inferred from homology"/>
<dbReference type="Gene3D" id="1.10.10.10">
    <property type="entry name" value="Winged helix-like DNA-binding domain superfamily/Winged helix DNA-binding domain"/>
    <property type="match status" value="1"/>
</dbReference>
<evidence type="ECO:0000256" key="3">
    <source>
        <dbReference type="ARBA" id="ARBA00023082"/>
    </source>
</evidence>
<keyword evidence="8" id="KW-1185">Reference proteome</keyword>
<dbReference type="EMBL" id="JBHULX010000027">
    <property type="protein sequence ID" value="MFD2591910.1"/>
    <property type="molecule type" value="Genomic_DNA"/>
</dbReference>
<dbReference type="Gene3D" id="1.10.1740.10">
    <property type="match status" value="1"/>
</dbReference>
<reference evidence="8" key="1">
    <citation type="journal article" date="2019" name="Int. J. Syst. Evol. Microbiol.">
        <title>The Global Catalogue of Microorganisms (GCM) 10K type strain sequencing project: providing services to taxonomists for standard genome sequencing and annotation.</title>
        <authorList>
            <consortium name="The Broad Institute Genomics Platform"/>
            <consortium name="The Broad Institute Genome Sequencing Center for Infectious Disease"/>
            <person name="Wu L."/>
            <person name="Ma J."/>
        </authorList>
    </citation>
    <scope>NUCLEOTIDE SEQUENCE [LARGE SCALE GENOMIC DNA]</scope>
    <source>
        <strain evidence="8">KCTC 42423</strain>
    </source>
</reference>
<dbReference type="InterPro" id="IPR039425">
    <property type="entry name" value="RNA_pol_sigma-70-like"/>
</dbReference>
<dbReference type="Pfam" id="PF04542">
    <property type="entry name" value="Sigma70_r2"/>
    <property type="match status" value="1"/>
</dbReference>
<dbReference type="NCBIfam" id="TIGR02937">
    <property type="entry name" value="sigma70-ECF"/>
    <property type="match status" value="1"/>
</dbReference>
<feature type="domain" description="RNA polymerase sigma-70 region 2" evidence="6">
    <location>
        <begin position="23"/>
        <end position="89"/>
    </location>
</feature>
<dbReference type="Proteomes" id="UP001597459">
    <property type="component" value="Unassembled WGS sequence"/>
</dbReference>
<accession>A0ABW5N8X0</accession>
<dbReference type="InterPro" id="IPR014284">
    <property type="entry name" value="RNA_pol_sigma-70_dom"/>
</dbReference>
<organism evidence="7 8">
    <name type="scientific">Aquimarina hainanensis</name>
    <dbReference type="NCBI Taxonomy" id="1578017"/>
    <lineage>
        <taxon>Bacteria</taxon>
        <taxon>Pseudomonadati</taxon>
        <taxon>Bacteroidota</taxon>
        <taxon>Flavobacteriia</taxon>
        <taxon>Flavobacteriales</taxon>
        <taxon>Flavobacteriaceae</taxon>
        <taxon>Aquimarina</taxon>
    </lineage>
</organism>
<keyword evidence="5" id="KW-0804">Transcription</keyword>
<gene>
    <name evidence="7" type="ORF">ACFSTE_13820</name>
</gene>
<dbReference type="InterPro" id="IPR007627">
    <property type="entry name" value="RNA_pol_sigma70_r2"/>
</dbReference>
<dbReference type="PANTHER" id="PTHR43133:SF8">
    <property type="entry name" value="RNA POLYMERASE SIGMA FACTOR HI_1459-RELATED"/>
    <property type="match status" value="1"/>
</dbReference>
<evidence type="ECO:0000256" key="1">
    <source>
        <dbReference type="ARBA" id="ARBA00010641"/>
    </source>
</evidence>